<dbReference type="Proteomes" id="UP000651156">
    <property type="component" value="Unassembled WGS sequence"/>
</dbReference>
<keyword evidence="3" id="KW-1185">Reference proteome</keyword>
<comment type="caution">
    <text evidence="2">The sequence shown here is derived from an EMBL/GenBank/DDBJ whole genome shotgun (WGS) entry which is preliminary data.</text>
</comment>
<gene>
    <name evidence="2" type="ORF">IQ230_21020</name>
</gene>
<proteinExistence type="predicted"/>
<reference evidence="2 3" key="1">
    <citation type="submission" date="2020-10" db="EMBL/GenBank/DDBJ databases">
        <authorList>
            <person name="Castelo-Branco R."/>
            <person name="Eusebio N."/>
            <person name="Adriana R."/>
            <person name="Vieira A."/>
            <person name="Brugerolle De Fraissinette N."/>
            <person name="Rezende De Castro R."/>
            <person name="Schneider M.P."/>
            <person name="Vasconcelos V."/>
            <person name="Leao P.N."/>
        </authorList>
    </citation>
    <scope>NUCLEOTIDE SEQUENCE [LARGE SCALE GENOMIC DNA]</scope>
    <source>
        <strain evidence="2 3">LEGE 06123</strain>
    </source>
</reference>
<keyword evidence="1" id="KW-0472">Membrane</keyword>
<keyword evidence="1" id="KW-0812">Transmembrane</keyword>
<evidence type="ECO:0000313" key="3">
    <source>
        <dbReference type="Proteomes" id="UP000651156"/>
    </source>
</evidence>
<feature type="transmembrane region" description="Helical" evidence="1">
    <location>
        <begin position="12"/>
        <end position="32"/>
    </location>
</feature>
<protein>
    <submittedName>
        <fullName evidence="2">Uncharacterized protein</fullName>
    </submittedName>
</protein>
<feature type="transmembrane region" description="Helical" evidence="1">
    <location>
        <begin position="52"/>
        <end position="74"/>
    </location>
</feature>
<accession>A0ABR9UWY9</accession>
<evidence type="ECO:0000313" key="2">
    <source>
        <dbReference type="EMBL" id="MBE9192789.1"/>
    </source>
</evidence>
<dbReference type="EMBL" id="JADEWN010000065">
    <property type="protein sequence ID" value="MBE9192789.1"/>
    <property type="molecule type" value="Genomic_DNA"/>
</dbReference>
<evidence type="ECO:0000256" key="1">
    <source>
        <dbReference type="SAM" id="Phobius"/>
    </source>
</evidence>
<name>A0ABR9UWY9_9CHRO</name>
<keyword evidence="1" id="KW-1133">Transmembrane helix</keyword>
<dbReference type="RefSeq" id="WP_193934199.1">
    <property type="nucleotide sequence ID" value="NZ_CAWPMZ010000103.1"/>
</dbReference>
<organism evidence="2 3">
    <name type="scientific">Gloeocapsopsis crepidinum LEGE 06123</name>
    <dbReference type="NCBI Taxonomy" id="588587"/>
    <lineage>
        <taxon>Bacteria</taxon>
        <taxon>Bacillati</taxon>
        <taxon>Cyanobacteriota</taxon>
        <taxon>Cyanophyceae</taxon>
        <taxon>Oscillatoriophycideae</taxon>
        <taxon>Chroococcales</taxon>
        <taxon>Chroococcaceae</taxon>
        <taxon>Gloeocapsopsis</taxon>
    </lineage>
</organism>
<sequence>MKDKLLNWLNTALVADFFLVLLSFFWLAIAVIGHTLHIPLGLDLWYKLWQPVFTPAIGILMAGSIVSGLISWIFKRLNSQQQ</sequence>